<dbReference type="InterPro" id="IPR050194">
    <property type="entry name" value="Glycosyltransferase_grp1"/>
</dbReference>
<reference evidence="3" key="1">
    <citation type="submission" date="2020-05" db="EMBL/GenBank/DDBJ databases">
        <authorList>
            <person name="Chiriac C."/>
            <person name="Salcher M."/>
            <person name="Ghai R."/>
            <person name="Kavagutti S V."/>
        </authorList>
    </citation>
    <scope>NUCLEOTIDE SEQUENCE</scope>
</reference>
<dbReference type="PANTHER" id="PTHR45947:SF3">
    <property type="entry name" value="SULFOQUINOVOSYL TRANSFERASE SQD2"/>
    <property type="match status" value="1"/>
</dbReference>
<evidence type="ECO:0000259" key="1">
    <source>
        <dbReference type="Pfam" id="PF00534"/>
    </source>
</evidence>
<accession>A0A6J7PMJ8</accession>
<gene>
    <name evidence="3" type="ORF">UFOPK3992_00837</name>
</gene>
<feature type="domain" description="Glycosyltransferase subfamily 4-like N-terminal" evidence="2">
    <location>
        <begin position="15"/>
        <end position="180"/>
    </location>
</feature>
<dbReference type="Gene3D" id="3.40.50.2000">
    <property type="entry name" value="Glycogen Phosphorylase B"/>
    <property type="match status" value="2"/>
</dbReference>
<dbReference type="InterPro" id="IPR001296">
    <property type="entry name" value="Glyco_trans_1"/>
</dbReference>
<organism evidence="3">
    <name type="scientific">freshwater metagenome</name>
    <dbReference type="NCBI Taxonomy" id="449393"/>
    <lineage>
        <taxon>unclassified sequences</taxon>
        <taxon>metagenomes</taxon>
        <taxon>ecological metagenomes</taxon>
    </lineage>
</organism>
<dbReference type="GO" id="GO:0016757">
    <property type="term" value="F:glycosyltransferase activity"/>
    <property type="evidence" value="ECO:0007669"/>
    <property type="project" value="InterPro"/>
</dbReference>
<dbReference type="PANTHER" id="PTHR45947">
    <property type="entry name" value="SULFOQUINOVOSYL TRANSFERASE SQD2"/>
    <property type="match status" value="1"/>
</dbReference>
<protein>
    <submittedName>
        <fullName evidence="3">Unannotated protein</fullName>
    </submittedName>
</protein>
<dbReference type="Pfam" id="PF00534">
    <property type="entry name" value="Glycos_transf_1"/>
    <property type="match status" value="1"/>
</dbReference>
<sequence length="381" mass="41481">MRIAQIANFYGPSSGGIRTLMHHLGAGYVAAGHESFLVVPGDRFERLDTPYGCVITLPSSLIPGSGGYRAILDVGRVCTVLDEIRPDRIEVSDRLTLRSLGWWARAHGIPSLMWAHERVDGVLDTWLPGPWPTRRMADGWNRSTARRFDRVVCSTRFASEEFERINCSTVTRVPLGVDLAMFHPERRDERLRQSLLGGDAQSLIMMCSRLSREKRPELAIRAVQALTVDAAEGLRPRLVVLGTGPLEERLRSVSVGLPVTFLGHISERERMADLLASADALIAPGPIETFGLAALEGLASGTAVIASAAGALSEIVTAQCGRLADGTAESFAQALREVLAMPVEGRSRAARHRACEFPWSRTVESMLTLHGLQDLPALDCG</sequence>
<proteinExistence type="predicted"/>
<dbReference type="EMBL" id="CAFBOZ010000103">
    <property type="protein sequence ID" value="CAB5003872.1"/>
    <property type="molecule type" value="Genomic_DNA"/>
</dbReference>
<evidence type="ECO:0000259" key="2">
    <source>
        <dbReference type="Pfam" id="PF13439"/>
    </source>
</evidence>
<feature type="domain" description="Glycosyl transferase family 1" evidence="1">
    <location>
        <begin position="190"/>
        <end position="348"/>
    </location>
</feature>
<name>A0A6J7PMJ8_9ZZZZ</name>
<dbReference type="SUPFAM" id="SSF53756">
    <property type="entry name" value="UDP-Glycosyltransferase/glycogen phosphorylase"/>
    <property type="match status" value="1"/>
</dbReference>
<dbReference type="AlphaFoldDB" id="A0A6J7PMJ8"/>
<dbReference type="Pfam" id="PF13439">
    <property type="entry name" value="Glyco_transf_4"/>
    <property type="match status" value="1"/>
</dbReference>
<dbReference type="InterPro" id="IPR028098">
    <property type="entry name" value="Glyco_trans_4-like_N"/>
</dbReference>
<evidence type="ECO:0000313" key="3">
    <source>
        <dbReference type="EMBL" id="CAB5003872.1"/>
    </source>
</evidence>